<dbReference type="AlphaFoldDB" id="D1ANE2"/>
<dbReference type="KEGG" id="str:Sterm_2902"/>
<protein>
    <submittedName>
        <fullName evidence="1">Uncharacterized protein</fullName>
    </submittedName>
</protein>
<dbReference type="HOGENOM" id="CLU_164792_0_0_0"/>
<name>D1ANE2_SEBTE</name>
<reference evidence="1 2" key="2">
    <citation type="journal article" date="2010" name="Stand. Genomic Sci.">
        <title>Complete genome sequence of Sebaldella termitidis type strain (NCTC 11300).</title>
        <authorList>
            <person name="Harmon-Smith M."/>
            <person name="Celia L."/>
            <person name="Chertkov O."/>
            <person name="Lapidus A."/>
            <person name="Copeland A."/>
            <person name="Glavina Del Rio T."/>
            <person name="Nolan M."/>
            <person name="Lucas S."/>
            <person name="Tice H."/>
            <person name="Cheng J.F."/>
            <person name="Han C."/>
            <person name="Detter J.C."/>
            <person name="Bruce D."/>
            <person name="Goodwin L."/>
            <person name="Pitluck S."/>
            <person name="Pati A."/>
            <person name="Liolios K."/>
            <person name="Ivanova N."/>
            <person name="Mavromatis K."/>
            <person name="Mikhailova N."/>
            <person name="Chen A."/>
            <person name="Palaniappan K."/>
            <person name="Land M."/>
            <person name="Hauser L."/>
            <person name="Chang Y.J."/>
            <person name="Jeffries C.D."/>
            <person name="Brettin T."/>
            <person name="Goker M."/>
            <person name="Beck B."/>
            <person name="Bristow J."/>
            <person name="Eisen J.A."/>
            <person name="Markowitz V."/>
            <person name="Hugenholtz P."/>
            <person name="Kyrpides N.C."/>
            <person name="Klenk H.P."/>
            <person name="Chen F."/>
        </authorList>
    </citation>
    <scope>NUCLEOTIDE SEQUENCE [LARGE SCALE GENOMIC DNA]</scope>
    <source>
        <strain evidence="2">ATCC 33386 / NCTC 11300</strain>
    </source>
</reference>
<accession>D1ANE2</accession>
<evidence type="ECO:0000313" key="1">
    <source>
        <dbReference type="EMBL" id="ACZ09746.1"/>
    </source>
</evidence>
<dbReference type="RefSeq" id="WP_012862328.1">
    <property type="nucleotide sequence ID" value="NC_013517.1"/>
</dbReference>
<proteinExistence type="predicted"/>
<keyword evidence="2" id="KW-1185">Reference proteome</keyword>
<sequence>MRDEMKSEAENAYVSFFTKKELEETLNKIGCSRYPNDHRSMRIKELLRKHKYNRTKQLVEEEIYILKYSFILFNNAESYKIINKHEKELAEYVMENSEEIMRVSMYDFIETKSSRYGKRGTA</sequence>
<gene>
    <name evidence="1" type="ordered locus">Sterm_2902</name>
</gene>
<reference evidence="2" key="1">
    <citation type="submission" date="2009-09" db="EMBL/GenBank/DDBJ databases">
        <title>The complete chromosome of Sebaldella termitidis ATCC 33386.</title>
        <authorList>
            <consortium name="US DOE Joint Genome Institute (JGI-PGF)"/>
            <person name="Lucas S."/>
            <person name="Copeland A."/>
            <person name="Lapidus A."/>
            <person name="Glavina del Rio T."/>
            <person name="Dalin E."/>
            <person name="Tice H."/>
            <person name="Bruce D."/>
            <person name="Goodwin L."/>
            <person name="Pitluck S."/>
            <person name="Kyrpides N."/>
            <person name="Mavromatis K."/>
            <person name="Ivanova N."/>
            <person name="Mikhailova N."/>
            <person name="Sims D."/>
            <person name="Meincke L."/>
            <person name="Brettin T."/>
            <person name="Detter J.C."/>
            <person name="Han C."/>
            <person name="Larimer F."/>
            <person name="Land M."/>
            <person name="Hauser L."/>
            <person name="Markowitz V."/>
            <person name="Cheng J.F."/>
            <person name="Hugenholtz P."/>
            <person name="Woyke T."/>
            <person name="Wu D."/>
            <person name="Eisen J.A."/>
        </authorList>
    </citation>
    <scope>NUCLEOTIDE SEQUENCE [LARGE SCALE GENOMIC DNA]</scope>
    <source>
        <strain evidence="2">ATCC 33386 / NCTC 11300</strain>
    </source>
</reference>
<evidence type="ECO:0000313" key="2">
    <source>
        <dbReference type="Proteomes" id="UP000000845"/>
    </source>
</evidence>
<dbReference type="EMBL" id="CP001739">
    <property type="protein sequence ID" value="ACZ09746.1"/>
    <property type="molecule type" value="Genomic_DNA"/>
</dbReference>
<organism evidence="1 2">
    <name type="scientific">Sebaldella termitidis (strain ATCC 33386 / NCTC 11300)</name>
    <dbReference type="NCBI Taxonomy" id="526218"/>
    <lineage>
        <taxon>Bacteria</taxon>
        <taxon>Fusobacteriati</taxon>
        <taxon>Fusobacteriota</taxon>
        <taxon>Fusobacteriia</taxon>
        <taxon>Fusobacteriales</taxon>
        <taxon>Leptotrichiaceae</taxon>
        <taxon>Sebaldella</taxon>
    </lineage>
</organism>
<dbReference type="Proteomes" id="UP000000845">
    <property type="component" value="Chromosome"/>
</dbReference>